<reference evidence="2" key="1">
    <citation type="submission" date="2021-03" db="EMBL/GenBank/DDBJ databases">
        <title>Draft genome sequence of rust myrtle Austropuccinia psidii MF-1, a brazilian biotype.</title>
        <authorList>
            <person name="Quecine M.C."/>
            <person name="Pachon D.M.R."/>
            <person name="Bonatelli M.L."/>
            <person name="Correr F.H."/>
            <person name="Franceschini L.M."/>
            <person name="Leite T.F."/>
            <person name="Margarido G.R.A."/>
            <person name="Almeida C.A."/>
            <person name="Ferrarezi J.A."/>
            <person name="Labate C.A."/>
        </authorList>
    </citation>
    <scope>NUCLEOTIDE SEQUENCE</scope>
    <source>
        <strain evidence="2">MF-1</strain>
    </source>
</reference>
<gene>
    <name evidence="2" type="ORF">O181_086310</name>
</gene>
<keyword evidence="3" id="KW-1185">Reference proteome</keyword>
<feature type="compositionally biased region" description="Basic and acidic residues" evidence="1">
    <location>
        <begin position="123"/>
        <end position="138"/>
    </location>
</feature>
<dbReference type="EMBL" id="AVOT02051602">
    <property type="protein sequence ID" value="MBW0546595.1"/>
    <property type="molecule type" value="Genomic_DNA"/>
</dbReference>
<comment type="caution">
    <text evidence="2">The sequence shown here is derived from an EMBL/GenBank/DDBJ whole genome shotgun (WGS) entry which is preliminary data.</text>
</comment>
<feature type="region of interest" description="Disordered" evidence="1">
    <location>
        <begin position="122"/>
        <end position="167"/>
    </location>
</feature>
<dbReference type="Proteomes" id="UP000765509">
    <property type="component" value="Unassembled WGS sequence"/>
</dbReference>
<feature type="compositionally biased region" description="Polar residues" evidence="1">
    <location>
        <begin position="139"/>
        <end position="159"/>
    </location>
</feature>
<evidence type="ECO:0000313" key="2">
    <source>
        <dbReference type="EMBL" id="MBW0546595.1"/>
    </source>
</evidence>
<sequence length="167" mass="18710">MPSTRSGASYSPSRSYQQVNGCDYCRSQWVTEGQGSVDDSQTDKLYPSEADDTALPSNRAETATRSLSGHLQSHPEGIPQCIAAHIVQDPFRSLEKLHQFLPDCENFLGPYQHLQATQWMESIDGKEKHDALNSRMESKQPSTTKESAKNNPSRQQQQFQHEKAAKS</sequence>
<protein>
    <submittedName>
        <fullName evidence="2">Uncharacterized protein</fullName>
    </submittedName>
</protein>
<organism evidence="2 3">
    <name type="scientific">Austropuccinia psidii MF-1</name>
    <dbReference type="NCBI Taxonomy" id="1389203"/>
    <lineage>
        <taxon>Eukaryota</taxon>
        <taxon>Fungi</taxon>
        <taxon>Dikarya</taxon>
        <taxon>Basidiomycota</taxon>
        <taxon>Pucciniomycotina</taxon>
        <taxon>Pucciniomycetes</taxon>
        <taxon>Pucciniales</taxon>
        <taxon>Sphaerophragmiaceae</taxon>
        <taxon>Austropuccinia</taxon>
    </lineage>
</organism>
<name>A0A9Q3IN86_9BASI</name>
<accession>A0A9Q3IN86</accession>
<evidence type="ECO:0000256" key="1">
    <source>
        <dbReference type="SAM" id="MobiDB-lite"/>
    </source>
</evidence>
<feature type="compositionally biased region" description="Polar residues" evidence="1">
    <location>
        <begin position="55"/>
        <end position="71"/>
    </location>
</feature>
<dbReference type="AlphaFoldDB" id="A0A9Q3IN86"/>
<feature type="region of interest" description="Disordered" evidence="1">
    <location>
        <begin position="33"/>
        <end position="75"/>
    </location>
</feature>
<evidence type="ECO:0000313" key="3">
    <source>
        <dbReference type="Proteomes" id="UP000765509"/>
    </source>
</evidence>
<proteinExistence type="predicted"/>